<accession>A0ABN7VRI3</accession>
<dbReference type="Proteomes" id="UP000789901">
    <property type="component" value="Unassembled WGS sequence"/>
</dbReference>
<organism evidence="2 3">
    <name type="scientific">Gigaspora margarita</name>
    <dbReference type="NCBI Taxonomy" id="4874"/>
    <lineage>
        <taxon>Eukaryota</taxon>
        <taxon>Fungi</taxon>
        <taxon>Fungi incertae sedis</taxon>
        <taxon>Mucoromycota</taxon>
        <taxon>Glomeromycotina</taxon>
        <taxon>Glomeromycetes</taxon>
        <taxon>Diversisporales</taxon>
        <taxon>Gigasporaceae</taxon>
        <taxon>Gigaspora</taxon>
    </lineage>
</organism>
<name>A0ABN7VRI3_GIGMA</name>
<sequence length="108" mass="12581">DLQQKYKCDITKPPHRGNRTDAVKYAYTRIFTPNWTVDQFAFIRDKVSKYNYAVDLKEAFNFSLCSRCNNGLLKLALTKKKVSSNSAKKTKRKPSKKLNWNLKYATLP</sequence>
<evidence type="ECO:0000313" key="3">
    <source>
        <dbReference type="Proteomes" id="UP000789901"/>
    </source>
</evidence>
<evidence type="ECO:0000256" key="1">
    <source>
        <dbReference type="SAM" id="MobiDB-lite"/>
    </source>
</evidence>
<dbReference type="EMBL" id="CAJVQB010020736">
    <property type="protein sequence ID" value="CAG8795235.1"/>
    <property type="molecule type" value="Genomic_DNA"/>
</dbReference>
<gene>
    <name evidence="2" type="ORF">GMARGA_LOCUS21944</name>
</gene>
<feature type="non-terminal residue" evidence="2">
    <location>
        <position position="1"/>
    </location>
</feature>
<proteinExistence type="predicted"/>
<protein>
    <submittedName>
        <fullName evidence="2">31270_t:CDS:1</fullName>
    </submittedName>
</protein>
<comment type="caution">
    <text evidence="2">The sequence shown here is derived from an EMBL/GenBank/DDBJ whole genome shotgun (WGS) entry which is preliminary data.</text>
</comment>
<feature type="region of interest" description="Disordered" evidence="1">
    <location>
        <begin position="82"/>
        <end position="108"/>
    </location>
</feature>
<evidence type="ECO:0000313" key="2">
    <source>
        <dbReference type="EMBL" id="CAG8795235.1"/>
    </source>
</evidence>
<reference evidence="2 3" key="1">
    <citation type="submission" date="2021-06" db="EMBL/GenBank/DDBJ databases">
        <authorList>
            <person name="Kallberg Y."/>
            <person name="Tangrot J."/>
            <person name="Rosling A."/>
        </authorList>
    </citation>
    <scope>NUCLEOTIDE SEQUENCE [LARGE SCALE GENOMIC DNA]</scope>
    <source>
        <strain evidence="2 3">120-4 pot B 10/14</strain>
    </source>
</reference>
<keyword evidence="3" id="KW-1185">Reference proteome</keyword>
<feature type="compositionally biased region" description="Basic residues" evidence="1">
    <location>
        <begin position="82"/>
        <end position="96"/>
    </location>
</feature>